<dbReference type="GO" id="GO:0008270">
    <property type="term" value="F:zinc ion binding"/>
    <property type="evidence" value="ECO:0007669"/>
    <property type="project" value="UniProtKB-KW"/>
</dbReference>
<dbReference type="PROSITE" id="PS50199">
    <property type="entry name" value="ZF_RANBP2_2"/>
    <property type="match status" value="1"/>
</dbReference>
<protein>
    <recommendedName>
        <fullName evidence="5">RanBP2-type domain-containing protein</fullName>
    </recommendedName>
</protein>
<keyword evidence="2 4" id="KW-0863">Zinc-finger</keyword>
<dbReference type="SUPFAM" id="SSF90209">
    <property type="entry name" value="Ran binding protein zinc finger-like"/>
    <property type="match status" value="1"/>
</dbReference>
<reference evidence="7" key="1">
    <citation type="journal article" date="2019" name="Nat. Commun.">
        <title>The genome of broomcorn millet.</title>
        <authorList>
            <person name="Zou C."/>
            <person name="Miki D."/>
            <person name="Li D."/>
            <person name="Tang Q."/>
            <person name="Xiao L."/>
            <person name="Rajput S."/>
            <person name="Deng P."/>
            <person name="Jia W."/>
            <person name="Huang R."/>
            <person name="Zhang M."/>
            <person name="Sun Y."/>
            <person name="Hu J."/>
            <person name="Fu X."/>
            <person name="Schnable P.S."/>
            <person name="Li F."/>
            <person name="Zhang H."/>
            <person name="Feng B."/>
            <person name="Zhu X."/>
            <person name="Liu R."/>
            <person name="Schnable J.C."/>
            <person name="Zhu J.-K."/>
            <person name="Zhang H."/>
        </authorList>
    </citation>
    <scope>NUCLEOTIDE SEQUENCE [LARGE SCALE GENOMIC DNA]</scope>
</reference>
<evidence type="ECO:0000256" key="1">
    <source>
        <dbReference type="ARBA" id="ARBA00022723"/>
    </source>
</evidence>
<keyword evidence="7" id="KW-1185">Reference proteome</keyword>
<keyword evidence="1" id="KW-0479">Metal-binding</keyword>
<gene>
    <name evidence="6" type="ORF">C2845_PM03G06660</name>
</gene>
<dbReference type="Gene3D" id="4.10.1060.10">
    <property type="entry name" value="Zinc finger, RanBP2-type"/>
    <property type="match status" value="1"/>
</dbReference>
<accession>A0A3L6T928</accession>
<evidence type="ECO:0000313" key="6">
    <source>
        <dbReference type="EMBL" id="RLN34771.1"/>
    </source>
</evidence>
<dbReference type="InterPro" id="IPR001876">
    <property type="entry name" value="Znf_RanBP2"/>
</dbReference>
<evidence type="ECO:0000259" key="5">
    <source>
        <dbReference type="PROSITE" id="PS50199"/>
    </source>
</evidence>
<dbReference type="EMBL" id="PQIB02000002">
    <property type="protein sequence ID" value="RLN34771.1"/>
    <property type="molecule type" value="Genomic_DNA"/>
</dbReference>
<dbReference type="PANTHER" id="PTHR33074">
    <property type="entry name" value="EXPRESSED PROTEIN-RELATED"/>
    <property type="match status" value="1"/>
</dbReference>
<dbReference type="STRING" id="4540.A0A3L6T928"/>
<proteinExistence type="predicted"/>
<dbReference type="AlphaFoldDB" id="A0A3L6T928"/>
<sequence length="412" mass="45277">MAPAYPTVSLPVIPQQDPKLEWSIFDRRVIHIQGASCSSMAAGTEASTGQNVCVSLRLLPPPLSSYMEIYTDELFYFFGQPKIIAAHGDLALIHGVIVVEGVGASDYPGNFFLYKASPECPWLRRLPSPGNCWLGRADFTGVLHQGGDDFIVAKVTKWVLEHTLDISELWSSTKYRFSYLPRTVPEFPWPDLKEKGLIHFIVRESAEWTEHWIVTLDMNATTRRTLRTYKKYLNQIETPYLHFDTTNMFWDSALLSSQLCRCLNIPAASVREGDWNCPQCGNANFSFRNVCNHGACGAPRPSPSPSPRMMPAPPPAGYDRSPLFYGGGGGAPSPIPLGSGSYGAPYPHLGMCYGYGPPVGAPGSYGLFSLYGQPGPMGVIQQLLDWLMILVGNTAGMGYGPGPELGRYSYGF</sequence>
<evidence type="ECO:0000256" key="4">
    <source>
        <dbReference type="PROSITE-ProRule" id="PRU00322"/>
    </source>
</evidence>
<dbReference type="Proteomes" id="UP000275267">
    <property type="component" value="Unassembled WGS sequence"/>
</dbReference>
<name>A0A3L6T928_PANMI</name>
<feature type="domain" description="RanBP2-type" evidence="5">
    <location>
        <begin position="271"/>
        <end position="302"/>
    </location>
</feature>
<evidence type="ECO:0000256" key="2">
    <source>
        <dbReference type="ARBA" id="ARBA00022771"/>
    </source>
</evidence>
<evidence type="ECO:0000256" key="3">
    <source>
        <dbReference type="ARBA" id="ARBA00022833"/>
    </source>
</evidence>
<keyword evidence="3" id="KW-0862">Zinc</keyword>
<comment type="caution">
    <text evidence="6">The sequence shown here is derived from an EMBL/GenBank/DDBJ whole genome shotgun (WGS) entry which is preliminary data.</text>
</comment>
<dbReference type="Pfam" id="PF00641">
    <property type="entry name" value="Zn_ribbon_RanBP"/>
    <property type="match status" value="1"/>
</dbReference>
<organism evidence="6 7">
    <name type="scientific">Panicum miliaceum</name>
    <name type="common">Proso millet</name>
    <name type="synonym">Broomcorn millet</name>
    <dbReference type="NCBI Taxonomy" id="4540"/>
    <lineage>
        <taxon>Eukaryota</taxon>
        <taxon>Viridiplantae</taxon>
        <taxon>Streptophyta</taxon>
        <taxon>Embryophyta</taxon>
        <taxon>Tracheophyta</taxon>
        <taxon>Spermatophyta</taxon>
        <taxon>Magnoliopsida</taxon>
        <taxon>Liliopsida</taxon>
        <taxon>Poales</taxon>
        <taxon>Poaceae</taxon>
        <taxon>PACMAD clade</taxon>
        <taxon>Panicoideae</taxon>
        <taxon>Panicodae</taxon>
        <taxon>Paniceae</taxon>
        <taxon>Panicinae</taxon>
        <taxon>Panicum</taxon>
        <taxon>Panicum sect. Panicum</taxon>
    </lineage>
</organism>
<dbReference type="OrthoDB" id="76445at2759"/>
<evidence type="ECO:0000313" key="7">
    <source>
        <dbReference type="Proteomes" id="UP000275267"/>
    </source>
</evidence>
<dbReference type="PANTHER" id="PTHR33074:SF99">
    <property type="entry name" value="DUF1618 DOMAIN-CONTAINING PROTEIN"/>
    <property type="match status" value="1"/>
</dbReference>
<dbReference type="InterPro" id="IPR036443">
    <property type="entry name" value="Znf_RanBP2_sf"/>
</dbReference>
<dbReference type="SMART" id="SM00547">
    <property type="entry name" value="ZnF_RBZ"/>
    <property type="match status" value="1"/>
</dbReference>